<organism evidence="1 2">
    <name type="scientific">Melastoma candidum</name>
    <dbReference type="NCBI Taxonomy" id="119954"/>
    <lineage>
        <taxon>Eukaryota</taxon>
        <taxon>Viridiplantae</taxon>
        <taxon>Streptophyta</taxon>
        <taxon>Embryophyta</taxon>
        <taxon>Tracheophyta</taxon>
        <taxon>Spermatophyta</taxon>
        <taxon>Magnoliopsida</taxon>
        <taxon>eudicotyledons</taxon>
        <taxon>Gunneridae</taxon>
        <taxon>Pentapetalae</taxon>
        <taxon>rosids</taxon>
        <taxon>malvids</taxon>
        <taxon>Myrtales</taxon>
        <taxon>Melastomataceae</taxon>
        <taxon>Melastomatoideae</taxon>
        <taxon>Melastomateae</taxon>
        <taxon>Melastoma</taxon>
    </lineage>
</organism>
<keyword evidence="2" id="KW-1185">Reference proteome</keyword>
<comment type="caution">
    <text evidence="1">The sequence shown here is derived from an EMBL/GenBank/DDBJ whole genome shotgun (WGS) entry which is preliminary data.</text>
</comment>
<sequence>MLPNSDKSNPTESHPHADLASSAFAEPWWRSIGYNSVPPVEQGKSVSQPSTLRCSNGGSDSNGGRSQSDDRESDEDDEESHGGSPNVASPRSGEAHGREVHSQQADPNVPTMHDDIVTRPSHLELVGNSIPCASNPCQDPYYAGMMAAYGHPSMAYPFVGIPHARMPLPLELAQEPVYVNAKQFQGILRRRQARAKAELEKKYIKVRKPYLHESRHQHAMRRERGSGGRFAKKNDVDPSSDASEEKKGRSTSGSEPLTNNSANIWNTSDSNIGGQQARCYTNGSGQVGEGNGLGFLQQQRERLH</sequence>
<name>A0ACB9S465_9MYRT</name>
<proteinExistence type="predicted"/>
<accession>A0ACB9S465</accession>
<protein>
    <submittedName>
        <fullName evidence="1">Uncharacterized protein</fullName>
    </submittedName>
</protein>
<gene>
    <name evidence="1" type="ORF">MLD38_004197</name>
</gene>
<dbReference type="Proteomes" id="UP001057402">
    <property type="component" value="Chromosome 2"/>
</dbReference>
<evidence type="ECO:0000313" key="2">
    <source>
        <dbReference type="Proteomes" id="UP001057402"/>
    </source>
</evidence>
<reference evidence="2" key="1">
    <citation type="journal article" date="2023" name="Front. Plant Sci.">
        <title>Chromosomal-level genome assembly of Melastoma candidum provides insights into trichome evolution.</title>
        <authorList>
            <person name="Zhong Y."/>
            <person name="Wu W."/>
            <person name="Sun C."/>
            <person name="Zou P."/>
            <person name="Liu Y."/>
            <person name="Dai S."/>
            <person name="Zhou R."/>
        </authorList>
    </citation>
    <scope>NUCLEOTIDE SEQUENCE [LARGE SCALE GENOMIC DNA]</scope>
</reference>
<evidence type="ECO:0000313" key="1">
    <source>
        <dbReference type="EMBL" id="KAI4386251.1"/>
    </source>
</evidence>
<dbReference type="EMBL" id="CM042881">
    <property type="protein sequence ID" value="KAI4386251.1"/>
    <property type="molecule type" value="Genomic_DNA"/>
</dbReference>